<dbReference type="InterPro" id="IPR050226">
    <property type="entry name" value="NagZ_Beta-hexosaminidase"/>
</dbReference>
<sequence>MKGRDGWRVMVGIMLGMGLLALGLLAGCGSEAPEPQEPQTLEEKADAIVASMTTNEKIGQMVMIGVHGTDIDDDSKAMLRQFHIGGVVYFDRNIKSQEQLKSFSEHLQAYAQGEEAQQKVPLFLAIDEEGGSVSRGKDVIPAPESEEAIGASGNPELAQASATRTAQALRSLGINMNLAPVADIGTKDSRSFGRDAGTVALFTGKAADGYEQEGMLYALKHFPGIGKGKTDSHKEVSSVDASQETMEKEDLVPFYEIIREHRPENYLILVSHLIYPCYDAAHSASQSHAVMTELLRGKLGYKGIILTDDMEMGAVANHVPMRQIGANAVRAGADIVLVCHEYPHEEDVYMGIKDAVDAGEISEERLDESVRRIVLAKLSHAL</sequence>
<dbReference type="Proteomes" id="UP000543804">
    <property type="component" value="Unassembled WGS sequence"/>
</dbReference>
<accession>A0A848B474</accession>
<evidence type="ECO:0000256" key="2">
    <source>
        <dbReference type="ARBA" id="ARBA00022801"/>
    </source>
</evidence>
<dbReference type="EMBL" id="JABAFA010000017">
    <property type="protein sequence ID" value="NMD99049.1"/>
    <property type="molecule type" value="Genomic_DNA"/>
</dbReference>
<keyword evidence="2 5" id="KW-0378">Hydrolase</keyword>
<dbReference type="GO" id="GO:0005975">
    <property type="term" value="P:carbohydrate metabolic process"/>
    <property type="evidence" value="ECO:0007669"/>
    <property type="project" value="InterPro"/>
</dbReference>
<dbReference type="SUPFAM" id="SSF51445">
    <property type="entry name" value="(Trans)glycosidases"/>
    <property type="match status" value="1"/>
</dbReference>
<name>A0A848B474_9FIRM</name>
<evidence type="ECO:0000256" key="3">
    <source>
        <dbReference type="ARBA" id="ARBA00023295"/>
    </source>
</evidence>
<gene>
    <name evidence="5" type="ORF">HF878_06080</name>
</gene>
<dbReference type="InterPro" id="IPR017853">
    <property type="entry name" value="GH"/>
</dbReference>
<dbReference type="RefSeq" id="WP_170077497.1">
    <property type="nucleotide sequence ID" value="NZ_JABAFA010000017.1"/>
</dbReference>
<dbReference type="Gene3D" id="3.20.20.300">
    <property type="entry name" value="Glycoside hydrolase, family 3, N-terminal domain"/>
    <property type="match status" value="1"/>
</dbReference>
<keyword evidence="6" id="KW-1185">Reference proteome</keyword>
<keyword evidence="3" id="KW-0326">Glycosidase</keyword>
<comment type="caution">
    <text evidence="5">The sequence shown here is derived from an EMBL/GenBank/DDBJ whole genome shotgun (WGS) entry which is preliminary data.</text>
</comment>
<evidence type="ECO:0000259" key="4">
    <source>
        <dbReference type="Pfam" id="PF00933"/>
    </source>
</evidence>
<organism evidence="5 6">
    <name type="scientific">Selenomonas bovis</name>
    <dbReference type="NCBI Taxonomy" id="416586"/>
    <lineage>
        <taxon>Bacteria</taxon>
        <taxon>Bacillati</taxon>
        <taxon>Bacillota</taxon>
        <taxon>Negativicutes</taxon>
        <taxon>Selenomonadales</taxon>
        <taxon>Selenomonadaceae</taxon>
        <taxon>Selenomonas</taxon>
    </lineage>
</organism>
<dbReference type="PANTHER" id="PTHR30480:SF16">
    <property type="entry name" value="GLYCOSIDE HYDROLASE FAMILY 3 DOMAIN PROTEIN"/>
    <property type="match status" value="1"/>
</dbReference>
<dbReference type="PROSITE" id="PS51257">
    <property type="entry name" value="PROKAR_LIPOPROTEIN"/>
    <property type="match status" value="1"/>
</dbReference>
<evidence type="ECO:0000313" key="5">
    <source>
        <dbReference type="EMBL" id="NMD99049.1"/>
    </source>
</evidence>
<feature type="domain" description="Glycoside hydrolase family 3 N-terminal" evidence="4">
    <location>
        <begin position="53"/>
        <end position="374"/>
    </location>
</feature>
<protein>
    <submittedName>
        <fullName evidence="5">Glycoside hydrolase family 3 protein</fullName>
    </submittedName>
</protein>
<evidence type="ECO:0000256" key="1">
    <source>
        <dbReference type="ARBA" id="ARBA00005336"/>
    </source>
</evidence>
<dbReference type="Pfam" id="PF00933">
    <property type="entry name" value="Glyco_hydro_3"/>
    <property type="match status" value="1"/>
</dbReference>
<dbReference type="GO" id="GO:0009254">
    <property type="term" value="P:peptidoglycan turnover"/>
    <property type="evidence" value="ECO:0007669"/>
    <property type="project" value="TreeGrafter"/>
</dbReference>
<comment type="similarity">
    <text evidence="1">Belongs to the glycosyl hydrolase 3 family.</text>
</comment>
<dbReference type="InterPro" id="IPR036962">
    <property type="entry name" value="Glyco_hydro_3_N_sf"/>
</dbReference>
<reference evidence="5 6" key="1">
    <citation type="submission" date="2020-04" db="EMBL/GenBank/DDBJ databases">
        <authorList>
            <person name="Hitch T.C.A."/>
            <person name="Wylensek D."/>
            <person name="Clavel T."/>
        </authorList>
    </citation>
    <scope>NUCLEOTIDE SEQUENCE [LARGE SCALE GENOMIC DNA]</scope>
    <source>
        <strain evidence="5 6">PG-130-P53-12</strain>
    </source>
</reference>
<dbReference type="GO" id="GO:0004553">
    <property type="term" value="F:hydrolase activity, hydrolyzing O-glycosyl compounds"/>
    <property type="evidence" value="ECO:0007669"/>
    <property type="project" value="InterPro"/>
</dbReference>
<dbReference type="PANTHER" id="PTHR30480">
    <property type="entry name" value="BETA-HEXOSAMINIDASE-RELATED"/>
    <property type="match status" value="1"/>
</dbReference>
<proteinExistence type="inferred from homology"/>
<evidence type="ECO:0000313" key="6">
    <source>
        <dbReference type="Proteomes" id="UP000543804"/>
    </source>
</evidence>
<dbReference type="InterPro" id="IPR001764">
    <property type="entry name" value="Glyco_hydro_3_N"/>
</dbReference>
<dbReference type="AlphaFoldDB" id="A0A848B474"/>